<proteinExistence type="predicted"/>
<organism evidence="1 2">
    <name type="scientific">candidate division WWE3 bacterium RIFCSPLOWO2_01_FULL_41_9</name>
    <dbReference type="NCBI Taxonomy" id="1802626"/>
    <lineage>
        <taxon>Bacteria</taxon>
        <taxon>Katanobacteria</taxon>
    </lineage>
</organism>
<evidence type="ECO:0000313" key="2">
    <source>
        <dbReference type="Proteomes" id="UP000178346"/>
    </source>
</evidence>
<name>A0A1F4VLV9_UNCKA</name>
<dbReference type="EMBL" id="MEVJ01000004">
    <property type="protein sequence ID" value="OGC58226.1"/>
    <property type="molecule type" value="Genomic_DNA"/>
</dbReference>
<protein>
    <submittedName>
        <fullName evidence="1">Uncharacterized protein</fullName>
    </submittedName>
</protein>
<sequence length="65" mass="7763">MYGIYPVHEYKIVDCLCKKDSNDDANDFANKRTIWISRKMSENDVGDVCNNIPDWYYNNEVLDFY</sequence>
<accession>A0A1F4VLV9</accession>
<dbReference type="Proteomes" id="UP000178346">
    <property type="component" value="Unassembled WGS sequence"/>
</dbReference>
<comment type="caution">
    <text evidence="1">The sequence shown here is derived from an EMBL/GenBank/DDBJ whole genome shotgun (WGS) entry which is preliminary data.</text>
</comment>
<evidence type="ECO:0000313" key="1">
    <source>
        <dbReference type="EMBL" id="OGC58226.1"/>
    </source>
</evidence>
<reference evidence="1 2" key="1">
    <citation type="journal article" date="2016" name="Nat. Commun.">
        <title>Thousands of microbial genomes shed light on interconnected biogeochemical processes in an aquifer system.</title>
        <authorList>
            <person name="Anantharaman K."/>
            <person name="Brown C.T."/>
            <person name="Hug L.A."/>
            <person name="Sharon I."/>
            <person name="Castelle C.J."/>
            <person name="Probst A.J."/>
            <person name="Thomas B.C."/>
            <person name="Singh A."/>
            <person name="Wilkins M.J."/>
            <person name="Karaoz U."/>
            <person name="Brodie E.L."/>
            <person name="Williams K.H."/>
            <person name="Hubbard S.S."/>
            <person name="Banfield J.F."/>
        </authorList>
    </citation>
    <scope>NUCLEOTIDE SEQUENCE [LARGE SCALE GENOMIC DNA]</scope>
</reference>
<gene>
    <name evidence="1" type="ORF">A2976_03930</name>
</gene>
<dbReference type="AlphaFoldDB" id="A0A1F4VLV9"/>